<protein>
    <submittedName>
        <fullName evidence="5">Myo-inositol 2-dehydrogenase / D-chiro-inositol 1-dehydrogenase</fullName>
    </submittedName>
</protein>
<accession>A0A1I5X8S4</accession>
<dbReference type="PANTHER" id="PTHR42840:SF3">
    <property type="entry name" value="BINDING ROSSMANN FOLD OXIDOREDUCTASE, PUTATIVE (AFU_ORTHOLOGUE AFUA_2G10240)-RELATED"/>
    <property type="match status" value="1"/>
</dbReference>
<dbReference type="PANTHER" id="PTHR42840">
    <property type="entry name" value="NAD(P)-BINDING ROSSMANN-FOLD SUPERFAMILY PROTEIN-RELATED"/>
    <property type="match status" value="1"/>
</dbReference>
<dbReference type="Proteomes" id="UP000198892">
    <property type="component" value="Unassembled WGS sequence"/>
</dbReference>
<comment type="similarity">
    <text evidence="1">Belongs to the Gfo/Idh/MocA family.</text>
</comment>
<dbReference type="GO" id="GO:0016491">
    <property type="term" value="F:oxidoreductase activity"/>
    <property type="evidence" value="ECO:0007669"/>
    <property type="project" value="UniProtKB-KW"/>
</dbReference>
<sequence length="337" mass="37915">MDKAVVGVIGAGRIGKLHMNNLKRNPDVRLKMVSDLYADHLHEWFQTSGVEEITTNYEDILEDEEINTIFICSPTSTHADLIKKAADKKKHIFCEKPISFSEDETLEAYERVKQAGVIFQIGFNRRFDKNFSEMRSRVSDQKIGDMHILKITSRDPNPPHPDYIQSSGGLFMDMSIHDFDMSRYLSGSEIVEVSARGANLVDPAIGEKGDIDTAVITLTFENGALGVIDNSREAVYGYDQRIEVFGNSGALVADNETSTNLKYYHNQTVEADLPLHFFLERYNDSFIVETNQFIDCILGGREASVSFKDGIMAQRIAQACQESLDTQRPVKVNREIG</sequence>
<dbReference type="InterPro" id="IPR036291">
    <property type="entry name" value="NAD(P)-bd_dom_sf"/>
</dbReference>
<evidence type="ECO:0000313" key="6">
    <source>
        <dbReference type="Proteomes" id="UP000198892"/>
    </source>
</evidence>
<keyword evidence="2" id="KW-0560">Oxidoreductase</keyword>
<dbReference type="SUPFAM" id="SSF51735">
    <property type="entry name" value="NAD(P)-binding Rossmann-fold domains"/>
    <property type="match status" value="1"/>
</dbReference>
<keyword evidence="6" id="KW-1185">Reference proteome</keyword>
<feature type="domain" description="GFO/IDH/MocA-like oxidoreductase" evidence="4">
    <location>
        <begin position="131"/>
        <end position="251"/>
    </location>
</feature>
<proteinExistence type="inferred from homology"/>
<dbReference type="SUPFAM" id="SSF55347">
    <property type="entry name" value="Glyceraldehyde-3-phosphate dehydrogenase-like, C-terminal domain"/>
    <property type="match status" value="1"/>
</dbReference>
<dbReference type="AlphaFoldDB" id="A0A1I5X8S4"/>
<dbReference type="Gene3D" id="3.40.50.720">
    <property type="entry name" value="NAD(P)-binding Rossmann-like Domain"/>
    <property type="match status" value="1"/>
</dbReference>
<dbReference type="RefSeq" id="WP_093339025.1">
    <property type="nucleotide sequence ID" value="NZ_FOXD01000026.1"/>
</dbReference>
<evidence type="ECO:0000256" key="1">
    <source>
        <dbReference type="ARBA" id="ARBA00010928"/>
    </source>
</evidence>
<dbReference type="InterPro" id="IPR055170">
    <property type="entry name" value="GFO_IDH_MocA-like_dom"/>
</dbReference>
<organism evidence="5 6">
    <name type="scientific">Salibacterium halotolerans</name>
    <dbReference type="NCBI Taxonomy" id="1884432"/>
    <lineage>
        <taxon>Bacteria</taxon>
        <taxon>Bacillati</taxon>
        <taxon>Bacillota</taxon>
        <taxon>Bacilli</taxon>
        <taxon>Bacillales</taxon>
        <taxon>Bacillaceae</taxon>
    </lineage>
</organism>
<evidence type="ECO:0000259" key="3">
    <source>
        <dbReference type="Pfam" id="PF01408"/>
    </source>
</evidence>
<dbReference type="FunFam" id="3.30.360.10:FF:000023">
    <property type="entry name" value="Inositol 2-dehydrogenase"/>
    <property type="match status" value="1"/>
</dbReference>
<dbReference type="InterPro" id="IPR030827">
    <property type="entry name" value="Myo_inos_IolG"/>
</dbReference>
<feature type="domain" description="Gfo/Idh/MocA-like oxidoreductase N-terminal" evidence="3">
    <location>
        <begin position="6"/>
        <end position="123"/>
    </location>
</feature>
<dbReference type="InterPro" id="IPR000683">
    <property type="entry name" value="Gfo/Idh/MocA-like_OxRdtase_N"/>
</dbReference>
<gene>
    <name evidence="5" type="ORF">SAMN05518683_1263</name>
</gene>
<dbReference type="STRING" id="1884432.SAMN05518683_1263"/>
<evidence type="ECO:0000259" key="4">
    <source>
        <dbReference type="Pfam" id="PF22725"/>
    </source>
</evidence>
<dbReference type="NCBIfam" id="TIGR04380">
    <property type="entry name" value="myo_inos_iolG"/>
    <property type="match status" value="1"/>
</dbReference>
<dbReference type="EMBL" id="FOXD01000026">
    <property type="protein sequence ID" value="SFQ28382.1"/>
    <property type="molecule type" value="Genomic_DNA"/>
</dbReference>
<dbReference type="Pfam" id="PF01408">
    <property type="entry name" value="GFO_IDH_MocA"/>
    <property type="match status" value="1"/>
</dbReference>
<dbReference type="OrthoDB" id="9815825at2"/>
<dbReference type="Pfam" id="PF22725">
    <property type="entry name" value="GFO_IDH_MocA_C3"/>
    <property type="match status" value="1"/>
</dbReference>
<name>A0A1I5X8S4_9BACI</name>
<reference evidence="6" key="1">
    <citation type="submission" date="2016-10" db="EMBL/GenBank/DDBJ databases">
        <authorList>
            <person name="Varghese N."/>
            <person name="Submissions S."/>
        </authorList>
    </citation>
    <scope>NUCLEOTIDE SEQUENCE [LARGE SCALE GENOMIC DNA]</scope>
    <source>
        <strain evidence="6">S7</strain>
    </source>
</reference>
<dbReference type="GO" id="GO:0000166">
    <property type="term" value="F:nucleotide binding"/>
    <property type="evidence" value="ECO:0007669"/>
    <property type="project" value="InterPro"/>
</dbReference>
<evidence type="ECO:0000313" key="5">
    <source>
        <dbReference type="EMBL" id="SFQ28382.1"/>
    </source>
</evidence>
<dbReference type="Gene3D" id="3.30.360.10">
    <property type="entry name" value="Dihydrodipicolinate Reductase, domain 2"/>
    <property type="match status" value="1"/>
</dbReference>
<evidence type="ECO:0000256" key="2">
    <source>
        <dbReference type="ARBA" id="ARBA00023002"/>
    </source>
</evidence>